<organism evidence="2 3">
    <name type="scientific">Tilletia indica</name>
    <dbReference type="NCBI Taxonomy" id="43049"/>
    <lineage>
        <taxon>Eukaryota</taxon>
        <taxon>Fungi</taxon>
        <taxon>Dikarya</taxon>
        <taxon>Basidiomycota</taxon>
        <taxon>Ustilaginomycotina</taxon>
        <taxon>Exobasidiomycetes</taxon>
        <taxon>Tilletiales</taxon>
        <taxon>Tilletiaceae</taxon>
        <taxon>Tilletia</taxon>
    </lineage>
</organism>
<feature type="region of interest" description="Disordered" evidence="1">
    <location>
        <begin position="1"/>
        <end position="35"/>
    </location>
</feature>
<dbReference type="Proteomes" id="UP000077521">
    <property type="component" value="Unassembled WGS sequence"/>
</dbReference>
<protein>
    <submittedName>
        <fullName evidence="2">Uncharacterized protein</fullName>
    </submittedName>
</protein>
<reference evidence="2" key="1">
    <citation type="submission" date="2016-04" db="EMBL/GenBank/DDBJ databases">
        <authorList>
            <person name="Nguyen H.D."/>
            <person name="Samba Siva P."/>
            <person name="Cullis J."/>
            <person name="Levesque C.A."/>
            <person name="Hambleton S."/>
        </authorList>
    </citation>
    <scope>NUCLEOTIDE SEQUENCE</scope>
    <source>
        <strain evidence="2">DAOMC 236416</strain>
    </source>
</reference>
<evidence type="ECO:0000256" key="1">
    <source>
        <dbReference type="SAM" id="MobiDB-lite"/>
    </source>
</evidence>
<feature type="compositionally biased region" description="Basic and acidic residues" evidence="1">
    <location>
        <begin position="1"/>
        <end position="12"/>
    </location>
</feature>
<evidence type="ECO:0000313" key="2">
    <source>
        <dbReference type="EMBL" id="KAE8235598.1"/>
    </source>
</evidence>
<evidence type="ECO:0000313" key="3">
    <source>
        <dbReference type="Proteomes" id="UP000077521"/>
    </source>
</evidence>
<dbReference type="AlphaFoldDB" id="A0A8T8S9J4"/>
<comment type="caution">
    <text evidence="2">The sequence shown here is derived from an EMBL/GenBank/DDBJ whole genome shotgun (WGS) entry which is preliminary data.</text>
</comment>
<proteinExistence type="predicted"/>
<gene>
    <name evidence="2" type="ORF">A4X13_0g9438</name>
</gene>
<name>A0A8T8S9J4_9BASI</name>
<feature type="region of interest" description="Disordered" evidence="1">
    <location>
        <begin position="66"/>
        <end position="100"/>
    </location>
</feature>
<keyword evidence="3" id="KW-1185">Reference proteome</keyword>
<accession>A0A8T8S9J4</accession>
<dbReference type="EMBL" id="LWDF02002678">
    <property type="protein sequence ID" value="KAE8235598.1"/>
    <property type="molecule type" value="Genomic_DNA"/>
</dbReference>
<sequence>KAPQDTRDKRDGPASTSTRQDENGEGDGDGCGERRYLPQSAARRWAADFTAKTKVRSGRAKLRYPQRRLRAGAPRPKATMRRRVKDADEPRGMTGPVYRI</sequence>
<reference evidence="2" key="2">
    <citation type="journal article" date="2019" name="IMA Fungus">
        <title>Genome sequencing and comparison of five Tilletia species to identify candidate genes for the detection of regulated species infecting wheat.</title>
        <authorList>
            <person name="Nguyen H.D.T."/>
            <person name="Sultana T."/>
            <person name="Kesanakurti P."/>
            <person name="Hambleton S."/>
        </authorList>
    </citation>
    <scope>NUCLEOTIDE SEQUENCE</scope>
    <source>
        <strain evidence="2">DAOMC 236416</strain>
    </source>
</reference>
<feature type="non-terminal residue" evidence="2">
    <location>
        <position position="1"/>
    </location>
</feature>